<evidence type="ECO:0000256" key="7">
    <source>
        <dbReference type="ARBA" id="ARBA00022553"/>
    </source>
</evidence>
<evidence type="ECO:0000256" key="23">
    <source>
        <dbReference type="SAM" id="SignalP"/>
    </source>
</evidence>
<dbReference type="Pfam" id="PF12799">
    <property type="entry name" value="LRR_4"/>
    <property type="match status" value="1"/>
</dbReference>
<feature type="binding site" evidence="22">
    <location>
        <position position="679"/>
    </location>
    <ligand>
        <name>ATP</name>
        <dbReference type="ChEBI" id="CHEBI:30616"/>
    </ligand>
</feature>
<dbReference type="SMART" id="SM00369">
    <property type="entry name" value="LRR_TYP"/>
    <property type="match status" value="8"/>
</dbReference>
<dbReference type="GO" id="GO:0005886">
    <property type="term" value="C:plasma membrane"/>
    <property type="evidence" value="ECO:0007669"/>
    <property type="project" value="UniProtKB-SubCell"/>
</dbReference>
<evidence type="ECO:0000256" key="21">
    <source>
        <dbReference type="ARBA" id="ARBA00048679"/>
    </source>
</evidence>
<sequence length="1033" mass="113868">MISLFLFIFFFSIVSGNKLENDRAGLLEFVSGVTSDPGNVLQNWSNSSSVHVCNWTGITCDEKRDSVLELDLSGASLRGSISPAIARLSRLTVLDLSGNFFWGSIPREVGYLSELKQLSLSSNLLRGKIPIELGFFQGLEYLDLGSNKLDGDIPMSLFCNGTSSLEYVDISNNSISGSIPLNEECDIKELRFLLLWSNKLTGQVPRALSNSSKLKWLDFENNFLEGELPFEIVKNLSKLQIVYLSYNRFSSSLDPFFSALSNSPRLQELELAGNRLFGKITDIISNLPGTLVQLNLDDNQISGGIPPNISNLLNLTLLNLSSNSLNGSIPNELCHMEKLERLYLSDNLLSGDIPPCFGNVSKLGLLDLSKNRLSNLIPDTFSNVSQLRKLLLNNNKLVGTIPMSLSQCVNLETLDISHNQLWGSIPSDFARLSTLKMYLNISNNQFNGSLPSELSKMNMVLAMDLSSNNFSGAIPTQLGSCIALELLNLSGNALDGSLPYSIGKLPFLEKFDVSSNMLSGKIPESFQKSLTLKHLNFSFNSFSGNVSFPVFDIDSFLGNPGLCSSSIAGLPTCKSTRKKRSIHLPVLLPVLVIGTFLLSLIPVFLKSKSKNNFSKVFSRKIGHEEDKENESKEHNYPKISHQELMEATNGFNGSSLIGAGQFGQVYKGILKDNTKIAVKVISYAKSAKISESFNRECEILKNTRHRNLIRIITICSRPDFKALVLPLMPNGSLEDHLYPSDHGLSHLDLVQMVRILSDVAEGLVYLHHYAPVKVAHCDLKPSNILLDDDMNAMLSDFGIARLVKEEVEKNMGADGSPSASSTDGLLCGSIGYIAPEYGMGRRASTQGDVYSFGVLLLEMVTRKRPTDVVFNDGSSLHEWVKSHYPHSLEPIIKEALVNYTPVSSTMSCNTKLLHDMVQELIELGLICTQYNPSTRPTMLDVAHEMATWKEYLSMASKMAMQMDSSFRRPARGCIELSQLNDLISFTYMVSLSSVPDRWVCNVAGNDGGSWIGIFGRLFQAGIHGSLLLVLGQI</sequence>
<keyword evidence="9" id="KW-0808">Transferase</keyword>
<dbReference type="EMBL" id="BKCJ010005781">
    <property type="protein sequence ID" value="GEU68607.1"/>
    <property type="molecule type" value="Genomic_DNA"/>
</dbReference>
<dbReference type="SUPFAM" id="SSF52058">
    <property type="entry name" value="L domain-like"/>
    <property type="match status" value="2"/>
</dbReference>
<keyword evidence="14 25" id="KW-0418">Kinase</keyword>
<dbReference type="Gene3D" id="1.10.510.10">
    <property type="entry name" value="Transferase(Phosphotransferase) domain 1"/>
    <property type="match status" value="1"/>
</dbReference>
<dbReference type="FunFam" id="3.80.10.10:FF:000041">
    <property type="entry name" value="LRR receptor-like serine/threonine-protein kinase ERECTA"/>
    <property type="match status" value="1"/>
</dbReference>
<evidence type="ECO:0000256" key="3">
    <source>
        <dbReference type="ARBA" id="ARBA00008684"/>
    </source>
</evidence>
<evidence type="ECO:0000256" key="15">
    <source>
        <dbReference type="ARBA" id="ARBA00022840"/>
    </source>
</evidence>
<keyword evidence="10" id="KW-0812">Transmembrane</keyword>
<dbReference type="InterPro" id="IPR001611">
    <property type="entry name" value="Leu-rich_rpt"/>
</dbReference>
<dbReference type="PANTHER" id="PTHR48053">
    <property type="entry name" value="LEUCINE RICH REPEAT FAMILY PROTEIN, EXPRESSED"/>
    <property type="match status" value="1"/>
</dbReference>
<dbReference type="FunFam" id="1.10.510.10:FF:000358">
    <property type="entry name" value="Putative leucine-rich repeat receptor-like serine/threonine-protein kinase"/>
    <property type="match status" value="1"/>
</dbReference>
<evidence type="ECO:0000256" key="20">
    <source>
        <dbReference type="ARBA" id="ARBA00047899"/>
    </source>
</evidence>
<keyword evidence="13 22" id="KW-0547">Nucleotide-binding</keyword>
<dbReference type="EC" id="2.7.11.1" evidence="4"/>
<dbReference type="PROSITE" id="PS00107">
    <property type="entry name" value="PROTEIN_KINASE_ATP"/>
    <property type="match status" value="1"/>
</dbReference>
<evidence type="ECO:0000256" key="4">
    <source>
        <dbReference type="ARBA" id="ARBA00012513"/>
    </source>
</evidence>
<dbReference type="SUPFAM" id="SSF56112">
    <property type="entry name" value="Protein kinase-like (PK-like)"/>
    <property type="match status" value="1"/>
</dbReference>
<feature type="chain" id="PRO_5026789471" description="non-specific serine/threonine protein kinase" evidence="23">
    <location>
        <begin position="17"/>
        <end position="1033"/>
    </location>
</feature>
<keyword evidence="5" id="KW-1003">Cell membrane</keyword>
<dbReference type="FunFam" id="3.80.10.10:FF:000101">
    <property type="entry name" value="LRR receptor-like serine/threonine-protein kinase ERECTA"/>
    <property type="match status" value="1"/>
</dbReference>
<dbReference type="AlphaFoldDB" id="A0A6L2M5W2"/>
<proteinExistence type="inferred from homology"/>
<accession>A0A6L2M5W2</accession>
<evidence type="ECO:0000313" key="25">
    <source>
        <dbReference type="EMBL" id="GEU68607.1"/>
    </source>
</evidence>
<comment type="catalytic activity">
    <reaction evidence="20">
        <text>L-threonyl-[protein] + ATP = O-phospho-L-threonyl-[protein] + ADP + H(+)</text>
        <dbReference type="Rhea" id="RHEA:46608"/>
        <dbReference type="Rhea" id="RHEA-COMP:11060"/>
        <dbReference type="Rhea" id="RHEA-COMP:11605"/>
        <dbReference type="ChEBI" id="CHEBI:15378"/>
        <dbReference type="ChEBI" id="CHEBI:30013"/>
        <dbReference type="ChEBI" id="CHEBI:30616"/>
        <dbReference type="ChEBI" id="CHEBI:61977"/>
        <dbReference type="ChEBI" id="CHEBI:456216"/>
        <dbReference type="EC" id="2.7.11.1"/>
    </reaction>
</comment>
<dbReference type="Pfam" id="PF00069">
    <property type="entry name" value="Pkinase"/>
    <property type="match status" value="1"/>
</dbReference>
<keyword evidence="17" id="KW-0472">Membrane</keyword>
<dbReference type="InterPro" id="IPR000719">
    <property type="entry name" value="Prot_kinase_dom"/>
</dbReference>
<keyword evidence="15 22" id="KW-0067">ATP-binding</keyword>
<dbReference type="Gene3D" id="3.80.10.10">
    <property type="entry name" value="Ribonuclease Inhibitor"/>
    <property type="match status" value="2"/>
</dbReference>
<dbReference type="InterPro" id="IPR017441">
    <property type="entry name" value="Protein_kinase_ATP_BS"/>
</dbReference>
<dbReference type="PROSITE" id="PS50011">
    <property type="entry name" value="PROTEIN_KINASE_DOM"/>
    <property type="match status" value="1"/>
</dbReference>
<evidence type="ECO:0000256" key="6">
    <source>
        <dbReference type="ARBA" id="ARBA00022527"/>
    </source>
</evidence>
<keyword evidence="6" id="KW-0723">Serine/threonine-protein kinase</keyword>
<feature type="domain" description="Protein kinase" evidence="24">
    <location>
        <begin position="651"/>
        <end position="952"/>
    </location>
</feature>
<reference evidence="25" key="1">
    <citation type="journal article" date="2019" name="Sci. Rep.">
        <title>Draft genome of Tanacetum cinerariifolium, the natural source of mosquito coil.</title>
        <authorList>
            <person name="Yamashiro T."/>
            <person name="Shiraishi A."/>
            <person name="Satake H."/>
            <person name="Nakayama K."/>
        </authorList>
    </citation>
    <scope>NUCLEOTIDE SEQUENCE</scope>
</reference>
<organism evidence="25">
    <name type="scientific">Tanacetum cinerariifolium</name>
    <name type="common">Dalmatian daisy</name>
    <name type="synonym">Chrysanthemum cinerariifolium</name>
    <dbReference type="NCBI Taxonomy" id="118510"/>
    <lineage>
        <taxon>Eukaryota</taxon>
        <taxon>Viridiplantae</taxon>
        <taxon>Streptophyta</taxon>
        <taxon>Embryophyta</taxon>
        <taxon>Tracheophyta</taxon>
        <taxon>Spermatophyta</taxon>
        <taxon>Magnoliopsida</taxon>
        <taxon>eudicotyledons</taxon>
        <taxon>Gunneridae</taxon>
        <taxon>Pentapetalae</taxon>
        <taxon>asterids</taxon>
        <taxon>campanulids</taxon>
        <taxon>Asterales</taxon>
        <taxon>Asteraceae</taxon>
        <taxon>Asteroideae</taxon>
        <taxon>Anthemideae</taxon>
        <taxon>Anthemidinae</taxon>
        <taxon>Tanacetum</taxon>
    </lineage>
</organism>
<comment type="subcellular location">
    <subcellularLocation>
        <location evidence="1">Cell membrane</location>
        <topology evidence="1">Single-pass membrane protein</topology>
    </subcellularLocation>
    <subcellularLocation>
        <location evidence="2">Membrane</location>
        <topology evidence="2">Single-pass type I membrane protein</topology>
    </subcellularLocation>
</comment>
<keyword evidence="12" id="KW-0677">Repeat</keyword>
<dbReference type="Pfam" id="PF13855">
    <property type="entry name" value="LRR_8"/>
    <property type="match status" value="2"/>
</dbReference>
<dbReference type="PROSITE" id="PS00108">
    <property type="entry name" value="PROTEIN_KINASE_ST"/>
    <property type="match status" value="1"/>
</dbReference>
<dbReference type="InterPro" id="IPR011009">
    <property type="entry name" value="Kinase-like_dom_sf"/>
</dbReference>
<evidence type="ECO:0000256" key="1">
    <source>
        <dbReference type="ARBA" id="ARBA00004162"/>
    </source>
</evidence>
<dbReference type="Gene3D" id="3.30.200.20">
    <property type="entry name" value="Phosphorylase Kinase, domain 1"/>
    <property type="match status" value="1"/>
</dbReference>
<evidence type="ECO:0000256" key="2">
    <source>
        <dbReference type="ARBA" id="ARBA00004479"/>
    </source>
</evidence>
<dbReference type="FunFam" id="3.80.10.10:FF:000095">
    <property type="entry name" value="LRR receptor-like serine/threonine-protein kinase GSO1"/>
    <property type="match status" value="1"/>
</dbReference>
<dbReference type="SMART" id="SM00365">
    <property type="entry name" value="LRR_SD22"/>
    <property type="match status" value="6"/>
</dbReference>
<keyword evidence="18 25" id="KW-0675">Receptor</keyword>
<evidence type="ECO:0000256" key="10">
    <source>
        <dbReference type="ARBA" id="ARBA00022692"/>
    </source>
</evidence>
<dbReference type="PANTHER" id="PTHR48053:SF151">
    <property type="entry name" value="OS02G0216000 PROTEIN"/>
    <property type="match status" value="1"/>
</dbReference>
<dbReference type="CDD" id="cd14066">
    <property type="entry name" value="STKc_IRAK"/>
    <property type="match status" value="1"/>
</dbReference>
<evidence type="ECO:0000256" key="11">
    <source>
        <dbReference type="ARBA" id="ARBA00022729"/>
    </source>
</evidence>
<dbReference type="InterPro" id="IPR032675">
    <property type="entry name" value="LRR_dom_sf"/>
</dbReference>
<evidence type="ECO:0000256" key="17">
    <source>
        <dbReference type="ARBA" id="ARBA00023136"/>
    </source>
</evidence>
<dbReference type="GO" id="GO:0004674">
    <property type="term" value="F:protein serine/threonine kinase activity"/>
    <property type="evidence" value="ECO:0007669"/>
    <property type="project" value="UniProtKB-KW"/>
</dbReference>
<evidence type="ECO:0000256" key="5">
    <source>
        <dbReference type="ARBA" id="ARBA00022475"/>
    </source>
</evidence>
<comment type="catalytic activity">
    <reaction evidence="21">
        <text>L-seryl-[protein] + ATP = O-phospho-L-seryl-[protein] + ADP + H(+)</text>
        <dbReference type="Rhea" id="RHEA:17989"/>
        <dbReference type="Rhea" id="RHEA-COMP:9863"/>
        <dbReference type="Rhea" id="RHEA-COMP:11604"/>
        <dbReference type="ChEBI" id="CHEBI:15378"/>
        <dbReference type="ChEBI" id="CHEBI:29999"/>
        <dbReference type="ChEBI" id="CHEBI:30616"/>
        <dbReference type="ChEBI" id="CHEBI:83421"/>
        <dbReference type="ChEBI" id="CHEBI:456216"/>
        <dbReference type="EC" id="2.7.11.1"/>
    </reaction>
</comment>
<gene>
    <name evidence="25" type="ORF">Tci_040585</name>
</gene>
<dbReference type="GO" id="GO:0051707">
    <property type="term" value="P:response to other organism"/>
    <property type="evidence" value="ECO:0007669"/>
    <property type="project" value="UniProtKB-ARBA"/>
</dbReference>
<name>A0A6L2M5W2_TANCI</name>
<comment type="caution">
    <text evidence="25">The sequence shown here is derived from an EMBL/GenBank/DDBJ whole genome shotgun (WGS) entry which is preliminary data.</text>
</comment>
<keyword evidence="7" id="KW-0597">Phosphoprotein</keyword>
<feature type="signal peptide" evidence="23">
    <location>
        <begin position="1"/>
        <end position="16"/>
    </location>
</feature>
<dbReference type="InterPro" id="IPR013210">
    <property type="entry name" value="LRR_N_plant-typ"/>
</dbReference>
<dbReference type="InterPro" id="IPR003591">
    <property type="entry name" value="Leu-rich_rpt_typical-subtyp"/>
</dbReference>
<dbReference type="InterPro" id="IPR025875">
    <property type="entry name" value="Leu-rich_rpt_4"/>
</dbReference>
<protein>
    <recommendedName>
        <fullName evidence="4">non-specific serine/threonine protein kinase</fullName>
        <ecNumber evidence="4">2.7.11.1</ecNumber>
    </recommendedName>
</protein>
<dbReference type="SMART" id="SM00220">
    <property type="entry name" value="S_TKc"/>
    <property type="match status" value="1"/>
</dbReference>
<dbReference type="Pfam" id="PF08263">
    <property type="entry name" value="LRRNT_2"/>
    <property type="match status" value="1"/>
</dbReference>
<evidence type="ECO:0000259" key="24">
    <source>
        <dbReference type="PROSITE" id="PS50011"/>
    </source>
</evidence>
<keyword evidence="19" id="KW-0325">Glycoprotein</keyword>
<evidence type="ECO:0000256" key="13">
    <source>
        <dbReference type="ARBA" id="ARBA00022741"/>
    </source>
</evidence>
<keyword evidence="8" id="KW-0433">Leucine-rich repeat</keyword>
<keyword evidence="11 23" id="KW-0732">Signal</keyword>
<evidence type="ECO:0000256" key="22">
    <source>
        <dbReference type="PROSITE-ProRule" id="PRU10141"/>
    </source>
</evidence>
<evidence type="ECO:0000256" key="16">
    <source>
        <dbReference type="ARBA" id="ARBA00022989"/>
    </source>
</evidence>
<evidence type="ECO:0000256" key="9">
    <source>
        <dbReference type="ARBA" id="ARBA00022679"/>
    </source>
</evidence>
<keyword evidence="16" id="KW-1133">Transmembrane helix</keyword>
<dbReference type="Pfam" id="PF00560">
    <property type="entry name" value="LRR_1"/>
    <property type="match status" value="5"/>
</dbReference>
<dbReference type="GO" id="GO:0006952">
    <property type="term" value="P:defense response"/>
    <property type="evidence" value="ECO:0007669"/>
    <property type="project" value="UniProtKB-ARBA"/>
</dbReference>
<evidence type="ECO:0000256" key="14">
    <source>
        <dbReference type="ARBA" id="ARBA00022777"/>
    </source>
</evidence>
<dbReference type="InterPro" id="IPR051716">
    <property type="entry name" value="Plant_RL_S/T_kinase"/>
</dbReference>
<evidence type="ECO:0000256" key="19">
    <source>
        <dbReference type="ARBA" id="ARBA00023180"/>
    </source>
</evidence>
<evidence type="ECO:0000256" key="8">
    <source>
        <dbReference type="ARBA" id="ARBA00022614"/>
    </source>
</evidence>
<comment type="similarity">
    <text evidence="3">Belongs to the protein kinase superfamily. Ser/Thr protein kinase family.</text>
</comment>
<dbReference type="InterPro" id="IPR008271">
    <property type="entry name" value="Ser/Thr_kinase_AS"/>
</dbReference>
<evidence type="ECO:0000256" key="12">
    <source>
        <dbReference type="ARBA" id="ARBA00022737"/>
    </source>
</evidence>
<dbReference type="GO" id="GO:0005524">
    <property type="term" value="F:ATP binding"/>
    <property type="evidence" value="ECO:0007669"/>
    <property type="project" value="UniProtKB-UniRule"/>
</dbReference>
<evidence type="ECO:0000256" key="18">
    <source>
        <dbReference type="ARBA" id="ARBA00023170"/>
    </source>
</evidence>